<dbReference type="InterPro" id="IPR011006">
    <property type="entry name" value="CheY-like_superfamily"/>
</dbReference>
<organism evidence="4 5">
    <name type="scientific">Polaribacter batillariae</name>
    <dbReference type="NCBI Taxonomy" id="2808900"/>
    <lineage>
        <taxon>Bacteria</taxon>
        <taxon>Pseudomonadati</taxon>
        <taxon>Bacteroidota</taxon>
        <taxon>Flavobacteriia</taxon>
        <taxon>Flavobacteriales</taxon>
        <taxon>Flavobacteriaceae</taxon>
    </lineage>
</organism>
<evidence type="ECO:0000259" key="2">
    <source>
        <dbReference type="PROSITE" id="PS50110"/>
    </source>
</evidence>
<dbReference type="EMBL" id="CP071795">
    <property type="protein sequence ID" value="QTD36765.1"/>
    <property type="molecule type" value="Genomic_DNA"/>
</dbReference>
<dbReference type="SMART" id="SM00850">
    <property type="entry name" value="LytTR"/>
    <property type="match status" value="1"/>
</dbReference>
<evidence type="ECO:0000313" key="4">
    <source>
        <dbReference type="EMBL" id="QTD36765.1"/>
    </source>
</evidence>
<dbReference type="InterPro" id="IPR046947">
    <property type="entry name" value="LytR-like"/>
</dbReference>
<keyword evidence="1" id="KW-0597">Phosphoprotein</keyword>
<dbReference type="Pfam" id="PF04397">
    <property type="entry name" value="LytTR"/>
    <property type="match status" value="1"/>
</dbReference>
<dbReference type="SUPFAM" id="SSF52172">
    <property type="entry name" value="CheY-like"/>
    <property type="match status" value="1"/>
</dbReference>
<dbReference type="InterPro" id="IPR007492">
    <property type="entry name" value="LytTR_DNA-bd_dom"/>
</dbReference>
<dbReference type="PROSITE" id="PS50110">
    <property type="entry name" value="RESPONSE_REGULATORY"/>
    <property type="match status" value="1"/>
</dbReference>
<dbReference type="Pfam" id="PF00072">
    <property type="entry name" value="Response_reg"/>
    <property type="match status" value="1"/>
</dbReference>
<feature type="domain" description="HTH LytTR-type" evidence="3">
    <location>
        <begin position="145"/>
        <end position="248"/>
    </location>
</feature>
<evidence type="ECO:0000256" key="1">
    <source>
        <dbReference type="PROSITE-ProRule" id="PRU00169"/>
    </source>
</evidence>
<dbReference type="PANTHER" id="PTHR37299:SF1">
    <property type="entry name" value="STAGE 0 SPORULATION PROTEIN A HOMOLOG"/>
    <property type="match status" value="1"/>
</dbReference>
<dbReference type="PANTHER" id="PTHR37299">
    <property type="entry name" value="TRANSCRIPTIONAL REGULATOR-RELATED"/>
    <property type="match status" value="1"/>
</dbReference>
<reference evidence="4 5" key="1">
    <citation type="submission" date="2021-03" db="EMBL/GenBank/DDBJ databases">
        <title>Complete genome of Polaribacter_sp.G4M1.</title>
        <authorList>
            <person name="Jeong S.W."/>
            <person name="Bae J.W."/>
        </authorList>
    </citation>
    <scope>NUCLEOTIDE SEQUENCE [LARGE SCALE GENOMIC DNA]</scope>
    <source>
        <strain evidence="4 5">G4M1</strain>
    </source>
</reference>
<name>A0ABX7STT6_9FLAO</name>
<sequence>MKKYKALIIDDDLSNINLLKIYLNKFCPMTDVVAEALDVNAGVRAYLETKPDLLFLDINLGNDDAFSFLDSIGKTNAEIILISSHTSYGVKAVNYNVTGYVLKPIDVEELKKIIHKAFFNIETKNRVLQETDKDAEVKREFPDMIAVPSIKKVELISVDSIDYLEADGKYTIFHQLNEQTKIASRNLGEYEKILDPKVFFRIHHRFLVKTSRITSIHKTDGNYCELANGKTLPIAKRKQDDFNKYLRLK</sequence>
<keyword evidence="5" id="KW-1185">Reference proteome</keyword>
<dbReference type="Proteomes" id="UP000663935">
    <property type="component" value="Chromosome"/>
</dbReference>
<evidence type="ECO:0000313" key="5">
    <source>
        <dbReference type="Proteomes" id="UP000663935"/>
    </source>
</evidence>
<protein>
    <submittedName>
        <fullName evidence="4">Response regulator transcription factor</fullName>
    </submittedName>
</protein>
<evidence type="ECO:0000259" key="3">
    <source>
        <dbReference type="PROSITE" id="PS50930"/>
    </source>
</evidence>
<proteinExistence type="predicted"/>
<dbReference type="SMART" id="SM00448">
    <property type="entry name" value="REC"/>
    <property type="match status" value="1"/>
</dbReference>
<feature type="modified residue" description="4-aspartylphosphate" evidence="1">
    <location>
        <position position="57"/>
    </location>
</feature>
<dbReference type="Gene3D" id="2.40.50.1020">
    <property type="entry name" value="LytTr DNA-binding domain"/>
    <property type="match status" value="1"/>
</dbReference>
<gene>
    <name evidence="4" type="ORF">JL193_11555</name>
</gene>
<dbReference type="RefSeq" id="WP_207970947.1">
    <property type="nucleotide sequence ID" value="NZ_CP071795.1"/>
</dbReference>
<feature type="domain" description="Response regulatory" evidence="2">
    <location>
        <begin position="5"/>
        <end position="118"/>
    </location>
</feature>
<dbReference type="PROSITE" id="PS50930">
    <property type="entry name" value="HTH_LYTTR"/>
    <property type="match status" value="1"/>
</dbReference>
<dbReference type="Gene3D" id="3.40.50.2300">
    <property type="match status" value="1"/>
</dbReference>
<accession>A0ABX7STT6</accession>
<dbReference type="InterPro" id="IPR001789">
    <property type="entry name" value="Sig_transdc_resp-reg_receiver"/>
</dbReference>